<dbReference type="GO" id="GO:0016491">
    <property type="term" value="F:oxidoreductase activity"/>
    <property type="evidence" value="ECO:0007669"/>
    <property type="project" value="InterPro"/>
</dbReference>
<proteinExistence type="predicted"/>
<feature type="domain" description="Enoyl reductase (ER)" evidence="1">
    <location>
        <begin position="14"/>
        <end position="335"/>
    </location>
</feature>
<dbReference type="InterPro" id="IPR020843">
    <property type="entry name" value="ER"/>
</dbReference>
<dbReference type="InterPro" id="IPR002364">
    <property type="entry name" value="Quin_OxRdtase/zeta-crystal_CS"/>
</dbReference>
<dbReference type="AlphaFoldDB" id="A0A4D7Z5L4"/>
<organism evidence="2 3">
    <name type="scientific">Agrobacterium tumefaciens</name>
    <dbReference type="NCBI Taxonomy" id="358"/>
    <lineage>
        <taxon>Bacteria</taxon>
        <taxon>Pseudomonadati</taxon>
        <taxon>Pseudomonadota</taxon>
        <taxon>Alphaproteobacteria</taxon>
        <taxon>Hyphomicrobiales</taxon>
        <taxon>Rhizobiaceae</taxon>
        <taxon>Rhizobium/Agrobacterium group</taxon>
        <taxon>Agrobacterium</taxon>
        <taxon>Agrobacterium tumefaciens complex</taxon>
    </lineage>
</organism>
<dbReference type="PROSITE" id="PS01162">
    <property type="entry name" value="QOR_ZETA_CRYSTAL"/>
    <property type="match status" value="1"/>
</dbReference>
<dbReference type="RefSeq" id="WP_112207596.1">
    <property type="nucleotide sequence ID" value="NZ_CP039923.1"/>
</dbReference>
<dbReference type="SMART" id="SM00829">
    <property type="entry name" value="PKS_ER"/>
    <property type="match status" value="1"/>
</dbReference>
<dbReference type="InterPro" id="IPR036291">
    <property type="entry name" value="NAD(P)-bd_dom_sf"/>
</dbReference>
<dbReference type="SUPFAM" id="SSF51735">
    <property type="entry name" value="NAD(P)-binding Rossmann-fold domains"/>
    <property type="match status" value="1"/>
</dbReference>
<dbReference type="Pfam" id="PF08240">
    <property type="entry name" value="ADH_N"/>
    <property type="match status" value="1"/>
</dbReference>
<dbReference type="SUPFAM" id="SSF50129">
    <property type="entry name" value="GroES-like"/>
    <property type="match status" value="1"/>
</dbReference>
<dbReference type="CDD" id="cd05289">
    <property type="entry name" value="MDR_like_2"/>
    <property type="match status" value="1"/>
</dbReference>
<gene>
    <name evidence="2" type="ORF">CFBP7129_25550</name>
</gene>
<dbReference type="InterPro" id="IPR011032">
    <property type="entry name" value="GroES-like_sf"/>
</dbReference>
<name>A0A4D7Z5L4_AGRTU</name>
<dbReference type="Proteomes" id="UP000298649">
    <property type="component" value="Chromosome linear"/>
</dbReference>
<dbReference type="InterPro" id="IPR052585">
    <property type="entry name" value="Lipid_raft_assoc_Zn_ADH"/>
</dbReference>
<accession>A0A4D7Z5L4</accession>
<evidence type="ECO:0000259" key="1">
    <source>
        <dbReference type="SMART" id="SM00829"/>
    </source>
</evidence>
<dbReference type="EMBL" id="CP039923">
    <property type="protein sequence ID" value="QCL97460.1"/>
    <property type="molecule type" value="Genomic_DNA"/>
</dbReference>
<evidence type="ECO:0000313" key="3">
    <source>
        <dbReference type="Proteomes" id="UP000298649"/>
    </source>
</evidence>
<dbReference type="InterPro" id="IPR013154">
    <property type="entry name" value="ADH-like_N"/>
</dbReference>
<dbReference type="Pfam" id="PF13602">
    <property type="entry name" value="ADH_zinc_N_2"/>
    <property type="match status" value="1"/>
</dbReference>
<protein>
    <submittedName>
        <fullName evidence="2">NADP-dependent oxidoreductase</fullName>
    </submittedName>
</protein>
<dbReference type="Gene3D" id="3.90.180.10">
    <property type="entry name" value="Medium-chain alcohol dehydrogenases, catalytic domain"/>
    <property type="match status" value="1"/>
</dbReference>
<dbReference type="PANTHER" id="PTHR43482">
    <property type="entry name" value="PROTEIN AST1-RELATED"/>
    <property type="match status" value="1"/>
</dbReference>
<dbReference type="GO" id="GO:0008270">
    <property type="term" value="F:zinc ion binding"/>
    <property type="evidence" value="ECO:0007669"/>
    <property type="project" value="InterPro"/>
</dbReference>
<evidence type="ECO:0000313" key="2">
    <source>
        <dbReference type="EMBL" id="QCL97460.1"/>
    </source>
</evidence>
<reference evidence="2 3" key="1">
    <citation type="submission" date="2019-04" db="EMBL/GenBank/DDBJ databases">
        <title>Complete genome sequence of Agrobacterium tumefaciens CFBP7129.</title>
        <authorList>
            <person name="Haryono M."/>
            <person name="Lin Y.-C."/>
            <person name="Lai E.-M."/>
            <person name="Kuo C.-H."/>
        </authorList>
    </citation>
    <scope>NUCLEOTIDE SEQUENCE [LARGE SCALE GENOMIC DNA]</scope>
    <source>
        <strain evidence="2 3">CFBP7129</strain>
    </source>
</reference>
<dbReference type="PANTHER" id="PTHR43482:SF1">
    <property type="entry name" value="PROTEIN AST1-RELATED"/>
    <property type="match status" value="1"/>
</dbReference>
<dbReference type="Gene3D" id="3.40.50.720">
    <property type="entry name" value="NAD(P)-binding Rossmann-like Domain"/>
    <property type="match status" value="1"/>
</dbReference>
<sequence length="338" mass="35758">MTEMMKAVRLHEFGGPGVLLYEDAPRPAISADEVLVRVYAASLNPPDLYLRDGYRALPPEWQPSPAFPLIPGTDVSGVVAAVGDDVSGFGIGDEVYAMVRFPQDLMTGSSAYAEYVRVPASELALKPAAIDHIQAAGAPMSLLTAWQFLVDPGHDVPNPFQNFPHAPVSLDGKTVLVNGAGGGVGHLAVQIAKWKGARVIAVASGKHEALLKELRADIFIDYRKAAAETVAKDVDLVLDAVGGTNMERFLPGIKPNGALFLVNPLGFSGHDEAARRKITVSTTQVRSNGAQLAEAGRLLDAGSLRVVIDSTYPLAEASAAHRRASERSIQGKVVLVAA</sequence>